<evidence type="ECO:0000256" key="4">
    <source>
        <dbReference type="ARBA" id="ARBA00022723"/>
    </source>
</evidence>
<keyword evidence="6 8" id="KW-0460">Magnesium</keyword>
<evidence type="ECO:0000256" key="2">
    <source>
        <dbReference type="ARBA" id="ARBA00022649"/>
    </source>
</evidence>
<dbReference type="PANTHER" id="PTHR33653">
    <property type="entry name" value="RIBONUCLEASE VAPC2"/>
    <property type="match status" value="1"/>
</dbReference>
<evidence type="ECO:0000259" key="9">
    <source>
        <dbReference type="Pfam" id="PF01850"/>
    </source>
</evidence>
<sequence length="190" mass="21025">MFNGDRSPLDRARPLLLLDTNILSAKARVRPPVGLTEWLREASDTVDFCVCFPVLVEIKRGALLARDPSQAARIRHAIDDIIRTDFIFLGAGEETTEIYARMLSTNALKNIWYVKPYSKHNRISQDLLIAAIAISHGIPIVTCDCDYQLIDSLFKLPGVYDPITSKWTIVPAAPIDLPTLPQARGALGAS</sequence>
<evidence type="ECO:0000313" key="10">
    <source>
        <dbReference type="EMBL" id="MDO1585611.1"/>
    </source>
</evidence>
<dbReference type="CDD" id="cd09881">
    <property type="entry name" value="PIN_VapC4-5_FitB-like"/>
    <property type="match status" value="1"/>
</dbReference>
<evidence type="ECO:0000256" key="1">
    <source>
        <dbReference type="ARBA" id="ARBA00001946"/>
    </source>
</evidence>
<evidence type="ECO:0000256" key="5">
    <source>
        <dbReference type="ARBA" id="ARBA00022801"/>
    </source>
</evidence>
<keyword evidence="3 8" id="KW-0540">Nuclease</keyword>
<reference evidence="10" key="1">
    <citation type="journal article" date="2015" name="Int. J. Syst. Evol. Microbiol.">
        <title>Rhizobium oryzicola sp. nov., potential plant-growth-promoting endophytic bacteria isolated from rice roots.</title>
        <authorList>
            <person name="Zhang X.X."/>
            <person name="Gao J.S."/>
            <person name="Cao Y.H."/>
            <person name="Sheirdil R.A."/>
            <person name="Wang X.C."/>
            <person name="Zhang L."/>
        </authorList>
    </citation>
    <scope>NUCLEOTIDE SEQUENCE</scope>
    <source>
        <strain evidence="10">05753</strain>
    </source>
</reference>
<evidence type="ECO:0000256" key="6">
    <source>
        <dbReference type="ARBA" id="ARBA00022842"/>
    </source>
</evidence>
<gene>
    <name evidence="8" type="primary">vapC</name>
    <name evidence="10" type="ORF">Q2T52_26280</name>
</gene>
<comment type="cofactor">
    <cofactor evidence="1 8">
        <name>Mg(2+)</name>
        <dbReference type="ChEBI" id="CHEBI:18420"/>
    </cofactor>
</comment>
<feature type="binding site" evidence="8">
    <location>
        <position position="126"/>
    </location>
    <ligand>
        <name>Mg(2+)</name>
        <dbReference type="ChEBI" id="CHEBI:18420"/>
    </ligand>
</feature>
<dbReference type="Gene3D" id="3.40.50.1010">
    <property type="entry name" value="5'-nuclease"/>
    <property type="match status" value="1"/>
</dbReference>
<name>A0ABT8T4H6_9HYPH</name>
<evidence type="ECO:0000313" key="11">
    <source>
        <dbReference type="Proteomes" id="UP001169006"/>
    </source>
</evidence>
<comment type="caution">
    <text evidence="10">The sequence shown here is derived from an EMBL/GenBank/DDBJ whole genome shotgun (WGS) entry which is preliminary data.</text>
</comment>
<evidence type="ECO:0000256" key="3">
    <source>
        <dbReference type="ARBA" id="ARBA00022722"/>
    </source>
</evidence>
<evidence type="ECO:0000256" key="8">
    <source>
        <dbReference type="HAMAP-Rule" id="MF_00265"/>
    </source>
</evidence>
<reference evidence="10" key="2">
    <citation type="submission" date="2023-07" db="EMBL/GenBank/DDBJ databases">
        <authorList>
            <person name="Sun H."/>
        </authorList>
    </citation>
    <scope>NUCLEOTIDE SEQUENCE</scope>
    <source>
        <strain evidence="10">05753</strain>
    </source>
</reference>
<dbReference type="InterPro" id="IPR002716">
    <property type="entry name" value="PIN_dom"/>
</dbReference>
<proteinExistence type="inferred from homology"/>
<evidence type="ECO:0000256" key="7">
    <source>
        <dbReference type="ARBA" id="ARBA00038093"/>
    </source>
</evidence>
<dbReference type="EMBL" id="JAUKWQ010000018">
    <property type="protein sequence ID" value="MDO1585611.1"/>
    <property type="molecule type" value="Genomic_DNA"/>
</dbReference>
<dbReference type="Pfam" id="PF01850">
    <property type="entry name" value="PIN"/>
    <property type="match status" value="1"/>
</dbReference>
<dbReference type="EC" id="3.1.-.-" evidence="8"/>
<dbReference type="RefSeq" id="WP_302079876.1">
    <property type="nucleotide sequence ID" value="NZ_JAUKWQ010000018.1"/>
</dbReference>
<keyword evidence="5 8" id="KW-0378">Hydrolase</keyword>
<protein>
    <recommendedName>
        <fullName evidence="8">Ribonuclease VapC</fullName>
        <shortName evidence="8">RNase VapC</shortName>
        <ecNumber evidence="8">3.1.-.-</ecNumber>
    </recommendedName>
    <alternativeName>
        <fullName evidence="8">Toxin VapC</fullName>
    </alternativeName>
</protein>
<keyword evidence="4 8" id="KW-0479">Metal-binding</keyword>
<dbReference type="SUPFAM" id="SSF88723">
    <property type="entry name" value="PIN domain-like"/>
    <property type="match status" value="1"/>
</dbReference>
<keyword evidence="2 8" id="KW-1277">Toxin-antitoxin system</keyword>
<accession>A0ABT8T4H6</accession>
<feature type="domain" description="PIN" evidence="9">
    <location>
        <begin position="17"/>
        <end position="148"/>
    </location>
</feature>
<comment type="function">
    <text evidence="8">Toxic component of a toxin-antitoxin (TA) system. An RNase.</text>
</comment>
<keyword evidence="11" id="KW-1185">Reference proteome</keyword>
<organism evidence="10 11">
    <name type="scientific">Rhizobium oryzicola</name>
    <dbReference type="NCBI Taxonomy" id="1232668"/>
    <lineage>
        <taxon>Bacteria</taxon>
        <taxon>Pseudomonadati</taxon>
        <taxon>Pseudomonadota</taxon>
        <taxon>Alphaproteobacteria</taxon>
        <taxon>Hyphomicrobiales</taxon>
        <taxon>Rhizobiaceae</taxon>
        <taxon>Rhizobium/Agrobacterium group</taxon>
        <taxon>Rhizobium</taxon>
    </lineage>
</organism>
<dbReference type="PANTHER" id="PTHR33653:SF1">
    <property type="entry name" value="RIBONUCLEASE VAPC2"/>
    <property type="match status" value="1"/>
</dbReference>
<dbReference type="HAMAP" id="MF_00265">
    <property type="entry name" value="VapC_Nob1"/>
    <property type="match status" value="1"/>
</dbReference>
<dbReference type="InterPro" id="IPR050556">
    <property type="entry name" value="Type_II_TA_system_RNase"/>
</dbReference>
<feature type="binding site" evidence="8">
    <location>
        <position position="19"/>
    </location>
    <ligand>
        <name>Mg(2+)</name>
        <dbReference type="ChEBI" id="CHEBI:18420"/>
    </ligand>
</feature>
<comment type="similarity">
    <text evidence="7 8">Belongs to the PINc/VapC protein family.</text>
</comment>
<dbReference type="InterPro" id="IPR029060">
    <property type="entry name" value="PIN-like_dom_sf"/>
</dbReference>
<dbReference type="Proteomes" id="UP001169006">
    <property type="component" value="Unassembled WGS sequence"/>
</dbReference>
<dbReference type="InterPro" id="IPR022907">
    <property type="entry name" value="VapC_family"/>
</dbReference>
<keyword evidence="8" id="KW-0800">Toxin</keyword>